<dbReference type="GO" id="GO:0016987">
    <property type="term" value="F:sigma factor activity"/>
    <property type="evidence" value="ECO:0007669"/>
    <property type="project" value="InterPro"/>
</dbReference>
<sequence length="47" mass="4765">MSALPVLGSSPSAGAASAQSGGDLVRSYLRDIGRVPLLSHEQEITLG</sequence>
<protein>
    <submittedName>
        <fullName evidence="2">RNA polymerase sigma factor, RpoD/SigA family</fullName>
    </submittedName>
</protein>
<dbReference type="EMBL" id="PXXO01000019">
    <property type="protein sequence ID" value="PSJ03643.1"/>
    <property type="molecule type" value="Genomic_DNA"/>
</dbReference>
<dbReference type="GO" id="GO:0006352">
    <property type="term" value="P:DNA-templated transcription initiation"/>
    <property type="evidence" value="ECO:0007669"/>
    <property type="project" value="InterPro"/>
</dbReference>
<gene>
    <name evidence="2" type="ORF">C7K55_12330</name>
</gene>
<reference evidence="2 3" key="1">
    <citation type="journal article" date="2018" name="Environ. Microbiol.">
        <title>Ecological and genomic features of two widespread freshwater picocyanobacteria.</title>
        <authorList>
            <person name="Cabello-Yeves P.J."/>
            <person name="Picazo A."/>
            <person name="Camacho A."/>
            <person name="Callieri C."/>
            <person name="Rosselli R."/>
            <person name="Roda-Garcia J.J."/>
            <person name="Coutinho F.H."/>
            <person name="Rodriguez-Valera F."/>
        </authorList>
    </citation>
    <scope>NUCLEOTIDE SEQUENCE [LARGE SCALE GENOMIC DNA]</scope>
    <source>
        <strain evidence="2 3">Tous</strain>
    </source>
</reference>
<evidence type="ECO:0000313" key="2">
    <source>
        <dbReference type="EMBL" id="PSJ03643.1"/>
    </source>
</evidence>
<dbReference type="InterPro" id="IPR009042">
    <property type="entry name" value="RNA_pol_sigma70_r1_2"/>
</dbReference>
<dbReference type="Proteomes" id="UP000243002">
    <property type="component" value="Unassembled WGS sequence"/>
</dbReference>
<dbReference type="InterPro" id="IPR013325">
    <property type="entry name" value="RNA_pol_sigma_r2"/>
</dbReference>
<organism evidence="2 3">
    <name type="scientific">Cyanobium usitatum str. Tous</name>
    <dbReference type="NCBI Taxonomy" id="2116684"/>
    <lineage>
        <taxon>Bacteria</taxon>
        <taxon>Bacillati</taxon>
        <taxon>Cyanobacteriota</taxon>
        <taxon>Cyanophyceae</taxon>
        <taxon>Synechococcales</taxon>
        <taxon>Prochlorococcaceae</taxon>
        <taxon>Cyanobium</taxon>
    </lineage>
</organism>
<dbReference type="Gene3D" id="1.10.601.10">
    <property type="entry name" value="RNA Polymerase Primary Sigma Factor"/>
    <property type="match status" value="1"/>
</dbReference>
<evidence type="ECO:0000259" key="1">
    <source>
        <dbReference type="Pfam" id="PF00140"/>
    </source>
</evidence>
<feature type="domain" description="RNA polymerase sigma-70 region 1.2" evidence="1">
    <location>
        <begin position="23"/>
        <end position="46"/>
    </location>
</feature>
<dbReference type="GO" id="GO:0003677">
    <property type="term" value="F:DNA binding"/>
    <property type="evidence" value="ECO:0007669"/>
    <property type="project" value="InterPro"/>
</dbReference>
<dbReference type="AlphaFoldDB" id="A0A2P7MR10"/>
<comment type="caution">
    <text evidence="2">The sequence shown here is derived from an EMBL/GenBank/DDBJ whole genome shotgun (WGS) entry which is preliminary data.</text>
</comment>
<name>A0A2P7MR10_9CYAN</name>
<dbReference type="Pfam" id="PF00140">
    <property type="entry name" value="Sigma70_r1_2"/>
    <property type="match status" value="1"/>
</dbReference>
<feature type="non-terminal residue" evidence="2">
    <location>
        <position position="47"/>
    </location>
</feature>
<dbReference type="SUPFAM" id="SSF88946">
    <property type="entry name" value="Sigma2 domain of RNA polymerase sigma factors"/>
    <property type="match status" value="1"/>
</dbReference>
<keyword evidence="3" id="KW-1185">Reference proteome</keyword>
<proteinExistence type="predicted"/>
<accession>A0A2P7MR10</accession>
<dbReference type="RefSeq" id="WP_277621544.1">
    <property type="nucleotide sequence ID" value="NZ_PXXO01000019.1"/>
</dbReference>
<evidence type="ECO:0000313" key="3">
    <source>
        <dbReference type="Proteomes" id="UP000243002"/>
    </source>
</evidence>